<dbReference type="SUPFAM" id="SSF53448">
    <property type="entry name" value="Nucleotide-diphospho-sugar transferases"/>
    <property type="match status" value="2"/>
</dbReference>
<reference evidence="15 16" key="1">
    <citation type="journal article" date="2018" name="PLoS Genet.">
        <title>Population sequencing reveals clonal diversity and ancestral inbreeding in the grapevine cultivar Chardonnay.</title>
        <authorList>
            <person name="Roach M.J."/>
            <person name="Johnson D.L."/>
            <person name="Bohlmann J."/>
            <person name="van Vuuren H.J."/>
            <person name="Jones S.J."/>
            <person name="Pretorius I.S."/>
            <person name="Schmidt S.A."/>
            <person name="Borneman A.R."/>
        </authorList>
    </citation>
    <scope>NUCLEOTIDE SEQUENCE [LARGE SCALE GENOMIC DNA]</scope>
    <source>
        <strain evidence="16">cv. Chardonnay</strain>
        <tissue evidence="15">Leaf</tissue>
    </source>
</reference>
<dbReference type="GO" id="GO:0030244">
    <property type="term" value="P:cellulose biosynthetic process"/>
    <property type="evidence" value="ECO:0007669"/>
    <property type="project" value="InterPro"/>
</dbReference>
<evidence type="ECO:0000256" key="13">
    <source>
        <dbReference type="PIRSR" id="PIRSR605150-3"/>
    </source>
</evidence>
<keyword evidence="5 14" id="KW-1133">Transmembrane helix</keyword>
<feature type="transmembrane region" description="Helical" evidence="14">
    <location>
        <begin position="746"/>
        <end position="764"/>
    </location>
</feature>
<feature type="transmembrane region" description="Helical" evidence="14">
    <location>
        <begin position="776"/>
        <end position="795"/>
    </location>
</feature>
<evidence type="ECO:0000313" key="15">
    <source>
        <dbReference type="EMBL" id="RVW33630.1"/>
    </source>
</evidence>
<keyword evidence="6" id="KW-0333">Golgi apparatus</keyword>
<dbReference type="Proteomes" id="UP000288805">
    <property type="component" value="Unassembled WGS sequence"/>
</dbReference>
<feature type="transmembrane region" description="Helical" evidence="14">
    <location>
        <begin position="1404"/>
        <end position="1424"/>
    </location>
</feature>
<comment type="subcellular location">
    <subcellularLocation>
        <location evidence="1">Golgi apparatus membrane</location>
        <topology evidence="1">Multi-pass membrane protein</topology>
    </subcellularLocation>
</comment>
<dbReference type="GO" id="GO:0000139">
    <property type="term" value="C:Golgi membrane"/>
    <property type="evidence" value="ECO:0007669"/>
    <property type="project" value="UniProtKB-SubCell"/>
</dbReference>
<feature type="active site" evidence="11">
    <location>
        <position position="1172"/>
    </location>
</feature>
<dbReference type="PANTHER" id="PTHR13301">
    <property type="entry name" value="X-BOX TRANSCRIPTION FACTOR-RELATED"/>
    <property type="match status" value="1"/>
</dbReference>
<dbReference type="GO" id="GO:0071555">
    <property type="term" value="P:cell wall organization"/>
    <property type="evidence" value="ECO:0007669"/>
    <property type="project" value="UniProtKB-KW"/>
</dbReference>
<feature type="transmembrane region" description="Helical" evidence="14">
    <location>
        <begin position="697"/>
        <end position="714"/>
    </location>
</feature>
<protein>
    <submittedName>
        <fullName evidence="15">Cellulose synthase-like protein E6</fullName>
    </submittedName>
</protein>
<evidence type="ECO:0000256" key="9">
    <source>
        <dbReference type="ARBA" id="ARBA00037405"/>
    </source>
</evidence>
<keyword evidence="7 14" id="KW-0472">Membrane</keyword>
<dbReference type="FunFam" id="3.90.550.10:FF:000173">
    <property type="entry name" value="Cellulose synthase-like protein E1"/>
    <property type="match status" value="1"/>
</dbReference>
<name>A0A438DDV2_VITVI</name>
<evidence type="ECO:0000256" key="8">
    <source>
        <dbReference type="ARBA" id="ARBA00023316"/>
    </source>
</evidence>
<proteinExistence type="inferred from homology"/>
<dbReference type="EMBL" id="QGNW01001670">
    <property type="protein sequence ID" value="RVW33630.1"/>
    <property type="molecule type" value="Genomic_DNA"/>
</dbReference>
<dbReference type="InterPro" id="IPR029044">
    <property type="entry name" value="Nucleotide-diphossugar_trans"/>
</dbReference>
<evidence type="ECO:0000256" key="10">
    <source>
        <dbReference type="ARBA" id="ARBA00060766"/>
    </source>
</evidence>
<feature type="transmembrane region" description="Helical" evidence="14">
    <location>
        <begin position="1436"/>
        <end position="1457"/>
    </location>
</feature>
<sequence>MGKDGYLPLFETKAARGRILFKCYAASVLVGITFICVYRVVHFPAAGGQLLKRWAWMGLSLAELWFSLYWFITQFVRWNPIYRYTFKDRLSQRYENAFPYIDIFVCTAKPRIEPPIMVINTVLSVMAYNYPSQKLCVYLSDDGGSDLTFYALLEASRFSKHWLPFCRKFSIEPRSPAAYFSTNPKPHDSNPLMAQDRFSIKKSYEDMKNRIETTTRLGRVSEEIRKEHKGFQEWNHVSTQYNHQSIVQILIDGREDKAVDVEGQSLPTLVYLSREKRPQYHHNFKAGAMNSLIRVSSKISNGSIILNVDCDMYSNNSESVRDALCFFMDEEKGHEIAYVQFPPSYNNLTTNDLYGTCFRVLNEVDLPGLDANGGPCYIGSGCFHRRKALCGMKYSDECERMEERDRQNGKRKCKCIRSIVQVEDIITGLSIQCRGWKSISFSPERKGFVGVAPTTLLQSLIQHKRWSEGNFQIFLSRYCPLLYGHKRIPLELQFSYCPYLLWAPNCLPTLYYVAVPSLCLLGGFSLFPEISSLWALPFAYVIIANYAYSLGEFLWFGGTIQGWWNEQRIWALRRTTSYFFALLDTILKLLGFAETTFAVTAKVYDEDVSRRYEQEVMEFGSPSPMFTIIATLAMLNLFSFVCCVKRAFVGIQIKALESLALQGILCGVVVLINLPVYQGLFFRKDKGAMPNCVTYKSVALALLACSIALYQSFIGKERKREEEMGKERNLPLFETKVAKGRNLFRCYAASVFVGIIFICVYRAIHFPAANGQVLRRWAWMGLFLSELWFSLYWFVSQFSRWNPIYRYTFKDRLSQRYEKVLPGVDVFVCTADPTIEPPIMVINTVLSVMAYNYPSHKLSVYLSDDGGSDLTFYALLEASCFSELWLPFCRKFKIEPRSPAAYFSSTPQPNDCNPPMPLDWFSVKKAYEDMENRIETTTRLGRISEEIRKEHKGFLEWEYVATRQNHPSIVQILIDGRDGKAVDVEGQPLPTLVYLAREKRPQYHHNFKAGAMNSLIRVSSKISNGSIILNVDCDMYSNNSEIVRDALCFFMDEEKGHEIAYVQFPQNYSNLTRNDLYGTDMRVIETVEFPGMDACGGPCYVGSGCFHRRETLCGMKYSKECERGWKREYDRENRESASVLEESCKVLASCTYEENTQWGKEMGLKYGCAVEDIITGLSIQCRGWKSIYCRPERNGFLGVVPTTLLQSLVQHKRWSEGQFQIFLSRHCPFVYGHKKIPLNLQFSYSPYSLWASTCLATLYYVTVPPLCLLGRVSLFPEISSLWILPFAYVVVAMYSYSLGEFLCSDGTIQGWWNEQRAWVYRRTTSYLFAFLDTILKLLGFVELSFVITAKVSDEDVSRRYEQEVMEFGSPSPMFTILATLAMLNLFCFVWSVQRVVVDVQDRALESLALQIILCGVLVLINLPLYQGLFFRKDKGAMPTSVTYKSVTLALLACAIALY</sequence>
<dbReference type="InterPro" id="IPR005150">
    <property type="entry name" value="Cellulose_synth"/>
</dbReference>
<evidence type="ECO:0000256" key="14">
    <source>
        <dbReference type="SAM" id="Phobius"/>
    </source>
</evidence>
<keyword evidence="2" id="KW-0328">Glycosyltransferase</keyword>
<feature type="binding site" evidence="13">
    <location>
        <position position="1008"/>
    </location>
    <ligand>
        <name>Mn(2+)</name>
        <dbReference type="ChEBI" id="CHEBI:29035"/>
    </ligand>
</feature>
<feature type="binding site" evidence="13">
    <location>
        <position position="1032"/>
    </location>
    <ligand>
        <name>Mn(2+)</name>
        <dbReference type="ChEBI" id="CHEBI:29035"/>
    </ligand>
</feature>
<comment type="similarity">
    <text evidence="10">Belongs to the glycosyltransferase 2 family. Plant cellulose synthase-like E subfamily.</text>
</comment>
<feature type="binding site" evidence="12">
    <location>
        <position position="836"/>
    </location>
    <ligand>
        <name>UDP-alpha-D-glucose</name>
        <dbReference type="ChEBI" id="CHEBI:58885"/>
    </ligand>
</feature>
<evidence type="ECO:0000256" key="5">
    <source>
        <dbReference type="ARBA" id="ARBA00022989"/>
    </source>
</evidence>
<evidence type="ECO:0000256" key="6">
    <source>
        <dbReference type="ARBA" id="ARBA00023034"/>
    </source>
</evidence>
<feature type="transmembrane region" description="Helical" evidence="14">
    <location>
        <begin position="533"/>
        <end position="557"/>
    </location>
</feature>
<feature type="transmembrane region" description="Helical" evidence="14">
    <location>
        <begin position="1371"/>
        <end position="1392"/>
    </location>
</feature>
<feature type="transmembrane region" description="Helical" evidence="14">
    <location>
        <begin position="21"/>
        <end position="41"/>
    </location>
</feature>
<keyword evidence="8" id="KW-0961">Cell wall biogenesis/degradation</keyword>
<evidence type="ECO:0000256" key="12">
    <source>
        <dbReference type="PIRSR" id="PIRSR605150-2"/>
    </source>
</evidence>
<evidence type="ECO:0000256" key="3">
    <source>
        <dbReference type="ARBA" id="ARBA00022679"/>
    </source>
</evidence>
<evidence type="ECO:0000256" key="7">
    <source>
        <dbReference type="ARBA" id="ARBA00023136"/>
    </source>
</evidence>
<dbReference type="Gene3D" id="3.90.550.10">
    <property type="entry name" value="Spore Coat Polysaccharide Biosynthesis Protein SpsA, Chain A"/>
    <property type="match status" value="3"/>
</dbReference>
<keyword evidence="4 14" id="KW-0812">Transmembrane</keyword>
<feature type="transmembrane region" description="Helical" evidence="14">
    <location>
        <begin position="53"/>
        <end position="72"/>
    </location>
</feature>
<evidence type="ECO:0000256" key="2">
    <source>
        <dbReference type="ARBA" id="ARBA00022676"/>
    </source>
</evidence>
<keyword evidence="3" id="KW-0808">Transferase</keyword>
<dbReference type="Pfam" id="PF03552">
    <property type="entry name" value="Cellulose_synt"/>
    <property type="match status" value="4"/>
</dbReference>
<feature type="transmembrane region" description="Helical" evidence="14">
    <location>
        <begin position="509"/>
        <end position="527"/>
    </location>
</feature>
<dbReference type="GO" id="GO:0016760">
    <property type="term" value="F:cellulose synthase (UDP-forming) activity"/>
    <property type="evidence" value="ECO:0007669"/>
    <property type="project" value="InterPro"/>
</dbReference>
<feature type="transmembrane region" description="Helical" evidence="14">
    <location>
        <begin position="656"/>
        <end position="677"/>
    </location>
</feature>
<comment type="function">
    <text evidence="9">Thought to be a Golgi-localized beta-glycan synthase that polymerize the backbones of noncellulosic polysaccharides (hemicelluloses) of plant cell wall.</text>
</comment>
<feature type="transmembrane region" description="Helical" evidence="14">
    <location>
        <begin position="1244"/>
        <end position="1262"/>
    </location>
</feature>
<comment type="caution">
    <text evidence="15">The sequence shown here is derived from an EMBL/GenBank/DDBJ whole genome shotgun (WGS) entry which is preliminary data.</text>
</comment>
<gene>
    <name evidence="15" type="primary">CSLE6_16</name>
    <name evidence="15" type="ORF">CK203_092958</name>
</gene>
<dbReference type="FunFam" id="3.90.550.10:FF:000112">
    <property type="entry name" value="Cellulose synthase-like protein E1"/>
    <property type="match status" value="1"/>
</dbReference>
<evidence type="ECO:0000256" key="1">
    <source>
        <dbReference type="ARBA" id="ARBA00004653"/>
    </source>
</evidence>
<feature type="transmembrane region" description="Helical" evidence="14">
    <location>
        <begin position="578"/>
        <end position="604"/>
    </location>
</feature>
<evidence type="ECO:0000256" key="11">
    <source>
        <dbReference type="PIRSR" id="PIRSR605150-1"/>
    </source>
</evidence>
<feature type="transmembrane region" description="Helical" evidence="14">
    <location>
        <begin position="624"/>
        <end position="644"/>
    </location>
</feature>
<evidence type="ECO:0000313" key="16">
    <source>
        <dbReference type="Proteomes" id="UP000288805"/>
    </source>
</evidence>
<dbReference type="FunFam" id="3.90.550.10:FF:000138">
    <property type="entry name" value="Cellulose synthase isolog"/>
    <property type="match status" value="2"/>
</dbReference>
<organism evidence="15 16">
    <name type="scientific">Vitis vinifera</name>
    <name type="common">Grape</name>
    <dbReference type="NCBI Taxonomy" id="29760"/>
    <lineage>
        <taxon>Eukaryota</taxon>
        <taxon>Viridiplantae</taxon>
        <taxon>Streptophyta</taxon>
        <taxon>Embryophyta</taxon>
        <taxon>Tracheophyta</taxon>
        <taxon>Spermatophyta</taxon>
        <taxon>Magnoliopsida</taxon>
        <taxon>eudicotyledons</taxon>
        <taxon>Gunneridae</taxon>
        <taxon>Pentapetalae</taxon>
        <taxon>rosids</taxon>
        <taxon>Vitales</taxon>
        <taxon>Vitaceae</taxon>
        <taxon>Viteae</taxon>
        <taxon>Vitis</taxon>
    </lineage>
</organism>
<feature type="transmembrane region" description="Helical" evidence="14">
    <location>
        <begin position="1324"/>
        <end position="1351"/>
    </location>
</feature>
<accession>A0A438DDV2</accession>
<feature type="active site" evidence="11">
    <location>
        <position position="865"/>
    </location>
</feature>
<feature type="transmembrane region" description="Helical" evidence="14">
    <location>
        <begin position="1282"/>
        <end position="1303"/>
    </location>
</feature>
<feature type="binding site" evidence="12">
    <location>
        <position position="865"/>
    </location>
    <ligand>
        <name>UDP-alpha-D-glucose</name>
        <dbReference type="ChEBI" id="CHEBI:58885"/>
    </ligand>
</feature>
<evidence type="ECO:0000256" key="4">
    <source>
        <dbReference type="ARBA" id="ARBA00022692"/>
    </source>
</evidence>